<comment type="caution">
    <text evidence="2">The sequence shown here is derived from an EMBL/GenBank/DDBJ whole genome shotgun (WGS) entry which is preliminary data.</text>
</comment>
<dbReference type="RefSeq" id="WP_034367145.1">
    <property type="nucleotide sequence ID" value="NZ_AWOR01000032.1"/>
</dbReference>
<keyword evidence="1" id="KW-0472">Membrane</keyword>
<keyword evidence="1" id="KW-1133">Transmembrane helix</keyword>
<evidence type="ECO:0000313" key="3">
    <source>
        <dbReference type="Proteomes" id="UP000029553"/>
    </source>
</evidence>
<proteinExistence type="predicted"/>
<dbReference type="EMBL" id="AWOR01000032">
    <property type="protein sequence ID" value="KGH31073.1"/>
    <property type="molecule type" value="Genomic_DNA"/>
</dbReference>
<name>A0A096FMU8_COMTE</name>
<dbReference type="Proteomes" id="UP000029553">
    <property type="component" value="Unassembled WGS sequence"/>
</dbReference>
<protein>
    <submittedName>
        <fullName evidence="2">Uncharacterized protein</fullName>
    </submittedName>
</protein>
<sequence>MKSFFAALLTMEGVLTLGLCVALELIIIFIVYQYFHNIAGSLAFSLIVFGPASLFVGPKLYRYFSR</sequence>
<feature type="transmembrane region" description="Helical" evidence="1">
    <location>
        <begin position="7"/>
        <end position="32"/>
    </location>
</feature>
<feature type="transmembrane region" description="Helical" evidence="1">
    <location>
        <begin position="38"/>
        <end position="57"/>
    </location>
</feature>
<evidence type="ECO:0000256" key="1">
    <source>
        <dbReference type="SAM" id="Phobius"/>
    </source>
</evidence>
<keyword evidence="1" id="KW-0812">Transmembrane</keyword>
<reference evidence="2 3" key="1">
    <citation type="submission" date="2013-09" db="EMBL/GenBank/DDBJ databases">
        <title>High correlation between genotypes and phenotypes of environmental bacteria Comamonas testosteroni strains.</title>
        <authorList>
            <person name="Liu L."/>
            <person name="Zhu W."/>
            <person name="Xia X."/>
            <person name="Xu B."/>
            <person name="Luo M."/>
            <person name="Wang G."/>
        </authorList>
    </citation>
    <scope>NUCLEOTIDE SEQUENCE [LARGE SCALE GENOMIC DNA]</scope>
    <source>
        <strain evidence="2 3">JL40</strain>
    </source>
</reference>
<dbReference type="AlphaFoldDB" id="A0A096FMU8"/>
<gene>
    <name evidence="2" type="ORF">P353_07070</name>
</gene>
<organism evidence="2 3">
    <name type="scientific">Comamonas testosteroni</name>
    <name type="common">Pseudomonas testosteroni</name>
    <dbReference type="NCBI Taxonomy" id="285"/>
    <lineage>
        <taxon>Bacteria</taxon>
        <taxon>Pseudomonadati</taxon>
        <taxon>Pseudomonadota</taxon>
        <taxon>Betaproteobacteria</taxon>
        <taxon>Burkholderiales</taxon>
        <taxon>Comamonadaceae</taxon>
        <taxon>Comamonas</taxon>
    </lineage>
</organism>
<accession>A0A096FMU8</accession>
<evidence type="ECO:0000313" key="2">
    <source>
        <dbReference type="EMBL" id="KGH31073.1"/>
    </source>
</evidence>